<evidence type="ECO:0000259" key="7">
    <source>
        <dbReference type="Pfam" id="PF00933"/>
    </source>
</evidence>
<evidence type="ECO:0000313" key="8">
    <source>
        <dbReference type="EMBL" id="GAA2198053.1"/>
    </source>
</evidence>
<comment type="caution">
    <text evidence="8">The sequence shown here is derived from an EMBL/GenBank/DDBJ whole genome shotgun (WGS) entry which is preliminary data.</text>
</comment>
<dbReference type="PANTHER" id="PTHR30480:SF13">
    <property type="entry name" value="BETA-HEXOSAMINIDASE"/>
    <property type="match status" value="1"/>
</dbReference>
<dbReference type="EC" id="3.2.1.52" evidence="3"/>
<comment type="similarity">
    <text evidence="2">Belongs to the glycosyl hydrolase 3 family.</text>
</comment>
<sequence>MAHPRTRTWIVAAAGIIVGLALASAVLVRLLSQEPGPTTPPAASASGSPGASAGGSGETTPAPSTEAGGGPTPSSAPSVSQTSAPSRAQQILASMTLEQRVGQVMMVGTPVTGADAASLDALRRLHIGNVFLKGRTTAGAAAVSAVVAALKAEATPGATLGVGQFVATDQEGGNVQILRGPGFSDIPAAIDQGAMDPAALRAAARTWGRELAAAGVNVNLAPVLDTVPSAEFAPSNAPIGKWGREYAYSPEAVASHGVAFAQGMADAGVATAPKHFPGLGRVTANTDVSAGVADPVTGRHDPYLAPFSAAVHAGAPWAMISNARYPAIDGANDAVFSPTVIQGMLRGDLGFRGIVVSDDICDAAQLASVPPEGRGSGFLAAGGTVALCTNQNLAPRVWAGIAERAKADPAFARTVDAAALAVLTAKESAGLLPRG</sequence>
<dbReference type="PANTHER" id="PTHR30480">
    <property type="entry name" value="BETA-HEXOSAMINIDASE-RELATED"/>
    <property type="match status" value="1"/>
</dbReference>
<dbReference type="SUPFAM" id="SSF51445">
    <property type="entry name" value="(Trans)glycosidases"/>
    <property type="match status" value="1"/>
</dbReference>
<dbReference type="GO" id="GO:0016787">
    <property type="term" value="F:hydrolase activity"/>
    <property type="evidence" value="ECO:0007669"/>
    <property type="project" value="UniProtKB-KW"/>
</dbReference>
<dbReference type="Proteomes" id="UP001500432">
    <property type="component" value="Unassembled WGS sequence"/>
</dbReference>
<keyword evidence="4 8" id="KW-0378">Hydrolase</keyword>
<evidence type="ECO:0000313" key="9">
    <source>
        <dbReference type="Proteomes" id="UP001500432"/>
    </source>
</evidence>
<dbReference type="InterPro" id="IPR050226">
    <property type="entry name" value="NagZ_Beta-hexosaminidase"/>
</dbReference>
<feature type="region of interest" description="Disordered" evidence="6">
    <location>
        <begin position="35"/>
        <end position="87"/>
    </location>
</feature>
<feature type="compositionally biased region" description="Low complexity" evidence="6">
    <location>
        <begin position="35"/>
        <end position="51"/>
    </location>
</feature>
<keyword evidence="9" id="KW-1185">Reference proteome</keyword>
<feature type="compositionally biased region" description="Polar residues" evidence="6">
    <location>
        <begin position="72"/>
        <end position="87"/>
    </location>
</feature>
<evidence type="ECO:0000256" key="2">
    <source>
        <dbReference type="ARBA" id="ARBA00005336"/>
    </source>
</evidence>
<dbReference type="Pfam" id="PF00933">
    <property type="entry name" value="Glyco_hydro_3"/>
    <property type="match status" value="1"/>
</dbReference>
<protein>
    <recommendedName>
        <fullName evidence="3">beta-N-acetylhexosaminidase</fullName>
        <ecNumber evidence="3">3.2.1.52</ecNumber>
    </recommendedName>
</protein>
<gene>
    <name evidence="8" type="ORF">GCM10009849_09260</name>
</gene>
<proteinExistence type="inferred from homology"/>
<evidence type="ECO:0000256" key="6">
    <source>
        <dbReference type="SAM" id="MobiDB-lite"/>
    </source>
</evidence>
<feature type="domain" description="Glycoside hydrolase family 3 N-terminal" evidence="7">
    <location>
        <begin position="96"/>
        <end position="419"/>
    </location>
</feature>
<dbReference type="InterPro" id="IPR001764">
    <property type="entry name" value="Glyco_hydro_3_N"/>
</dbReference>
<dbReference type="EMBL" id="BAAAQW010000003">
    <property type="protein sequence ID" value="GAA2198053.1"/>
    <property type="molecule type" value="Genomic_DNA"/>
</dbReference>
<keyword evidence="5" id="KW-0326">Glycosidase</keyword>
<evidence type="ECO:0000256" key="5">
    <source>
        <dbReference type="ARBA" id="ARBA00023295"/>
    </source>
</evidence>
<evidence type="ECO:0000256" key="1">
    <source>
        <dbReference type="ARBA" id="ARBA00001231"/>
    </source>
</evidence>
<organism evidence="8 9">
    <name type="scientific">Sinomonas flava</name>
    <dbReference type="NCBI Taxonomy" id="496857"/>
    <lineage>
        <taxon>Bacteria</taxon>
        <taxon>Bacillati</taxon>
        <taxon>Actinomycetota</taxon>
        <taxon>Actinomycetes</taxon>
        <taxon>Micrococcales</taxon>
        <taxon>Micrococcaceae</taxon>
        <taxon>Sinomonas</taxon>
    </lineage>
</organism>
<evidence type="ECO:0000256" key="4">
    <source>
        <dbReference type="ARBA" id="ARBA00022801"/>
    </source>
</evidence>
<reference evidence="8 9" key="1">
    <citation type="journal article" date="2019" name="Int. J. Syst. Evol. Microbiol.">
        <title>The Global Catalogue of Microorganisms (GCM) 10K type strain sequencing project: providing services to taxonomists for standard genome sequencing and annotation.</title>
        <authorList>
            <consortium name="The Broad Institute Genomics Platform"/>
            <consortium name="The Broad Institute Genome Sequencing Center for Infectious Disease"/>
            <person name="Wu L."/>
            <person name="Ma J."/>
        </authorList>
    </citation>
    <scope>NUCLEOTIDE SEQUENCE [LARGE SCALE GENOMIC DNA]</scope>
    <source>
        <strain evidence="8 9">JCM 16034</strain>
    </source>
</reference>
<evidence type="ECO:0000256" key="3">
    <source>
        <dbReference type="ARBA" id="ARBA00012663"/>
    </source>
</evidence>
<name>A0ABN3BNA3_9MICC</name>
<dbReference type="Gene3D" id="3.20.20.300">
    <property type="entry name" value="Glycoside hydrolase, family 3, N-terminal domain"/>
    <property type="match status" value="1"/>
</dbReference>
<accession>A0ABN3BNA3</accession>
<dbReference type="InterPro" id="IPR036962">
    <property type="entry name" value="Glyco_hydro_3_N_sf"/>
</dbReference>
<comment type="catalytic activity">
    <reaction evidence="1">
        <text>Hydrolysis of terminal non-reducing N-acetyl-D-hexosamine residues in N-acetyl-beta-D-hexosaminides.</text>
        <dbReference type="EC" id="3.2.1.52"/>
    </reaction>
</comment>
<dbReference type="InterPro" id="IPR017853">
    <property type="entry name" value="GH"/>
</dbReference>